<feature type="region of interest" description="Disordered" evidence="4">
    <location>
        <begin position="111"/>
        <end position="154"/>
    </location>
</feature>
<reference evidence="7 8" key="1">
    <citation type="submission" date="2019-03" db="EMBL/GenBank/DDBJ databases">
        <authorList>
            <person name="Gaulin E."/>
            <person name="Dumas B."/>
        </authorList>
    </citation>
    <scope>NUCLEOTIDE SEQUENCE [LARGE SCALE GENOMIC DNA]</scope>
    <source>
        <strain evidence="7">CBS 568.67</strain>
    </source>
</reference>
<dbReference type="InterPro" id="IPR002110">
    <property type="entry name" value="Ankyrin_rpt"/>
</dbReference>
<keyword evidence="2 3" id="KW-0040">ANK repeat</keyword>
<evidence type="ECO:0000259" key="5">
    <source>
        <dbReference type="PROSITE" id="PS50097"/>
    </source>
</evidence>
<dbReference type="Proteomes" id="UP000332933">
    <property type="component" value="Unassembled WGS sequence"/>
</dbReference>
<name>A0A485KUT1_9STRA</name>
<dbReference type="PROSITE" id="PS50097">
    <property type="entry name" value="BTB"/>
    <property type="match status" value="2"/>
</dbReference>
<dbReference type="SMART" id="SM00248">
    <property type="entry name" value="ANK"/>
    <property type="match status" value="8"/>
</dbReference>
<evidence type="ECO:0000256" key="4">
    <source>
        <dbReference type="SAM" id="MobiDB-lite"/>
    </source>
</evidence>
<dbReference type="PANTHER" id="PTHR24198">
    <property type="entry name" value="ANKYRIN REPEAT AND PROTEIN KINASE DOMAIN-CONTAINING PROTEIN"/>
    <property type="match status" value="1"/>
</dbReference>
<evidence type="ECO:0000256" key="2">
    <source>
        <dbReference type="ARBA" id="ARBA00023043"/>
    </source>
</evidence>
<feature type="compositionally biased region" description="Basic residues" evidence="4">
    <location>
        <begin position="111"/>
        <end position="123"/>
    </location>
</feature>
<dbReference type="InterPro" id="IPR036770">
    <property type="entry name" value="Ankyrin_rpt-contain_sf"/>
</dbReference>
<proteinExistence type="predicted"/>
<protein>
    <submittedName>
        <fullName evidence="7">Aste57867_12162 protein</fullName>
    </submittedName>
</protein>
<evidence type="ECO:0000256" key="1">
    <source>
        <dbReference type="ARBA" id="ARBA00022737"/>
    </source>
</evidence>
<sequence length="903" mass="97742">MPAADTASSSSPPPVQLNVHASEFVPAHEHVFRHEYPSLSTTKQLRVVKKSIPSLSFHSAIAKPVRPTPPPPPPYIPSGFVSLSKASKAAVENDDPSVADVAPVETPSSIRHRTLPKRKHTKKHVAEWRAPPAMPSIPLDSAHQDDGNMPDKSLGVEGRSPGFFFLLAAQSKVQGRSSASYLDADAWTPPPGAATGLHLVDNHVSNPVTSNAATAVRAEWQAAVARLLPLPRLARADMDALESMLQTHRSMQLWDDRDAERRNAWHLAAMYGHDEVLHLLSGLGDGTDARDRRKMTPLHVAAACGHVSSARLLLQLGASPAAVDKNGQTPFHVACRQGHVGCVKILLHKSKLDGRTKHRDTPLLLAVASAAAAASTDATMEIVQLLLAAGANALATNHVDHSALYLSLAAPTLALADLLLVYGYPASTKASVFRHAVALGHVNAIRLLVAVVPTTELLSMDKEHGDSVLHTAIRSGHADATMPLLCTKQSKLLAMENKALLTPLFLAIHLNDAAAVAALLAHGGYPNERNRRQHSALYESLRLGHKACTRVLIEFDCQLDAACIDFVKRTAERTVPEMTQLSSDDDDARPWDAASADLAIRACANDEMLVRTHRCIVVARCPVFRAQLVGLWASTPTATASHSILLDVAAPTTIDLLQTYWYFGVLATTRFDEVGVDGVVDLLVVANGLLLFDLQQLCLVWLQQRLSPRDVADVATQLDIAVLPPPTSLPAVVRRMATQWQQDMQQLLAEAWFADAAFESADGVTIPCHRAVVAPQSPVLRLAVDDDTNDDTSLVVRSFRIPHSTKALELLALYLYTHTIACETLPRDLLLEVAEASIALALWSCLAAVETHLVRQIQHVGDVDLLAFADRIAPHMPHLRAACRVHLLEAFAHDKTILLQCLT</sequence>
<feature type="domain" description="BTB" evidence="5">
    <location>
        <begin position="596"/>
        <end position="670"/>
    </location>
</feature>
<organism evidence="7 8">
    <name type="scientific">Aphanomyces stellatus</name>
    <dbReference type="NCBI Taxonomy" id="120398"/>
    <lineage>
        <taxon>Eukaryota</taxon>
        <taxon>Sar</taxon>
        <taxon>Stramenopiles</taxon>
        <taxon>Oomycota</taxon>
        <taxon>Saprolegniomycetes</taxon>
        <taxon>Saprolegniales</taxon>
        <taxon>Verrucalvaceae</taxon>
        <taxon>Aphanomyces</taxon>
    </lineage>
</organism>
<dbReference type="PROSITE" id="PS50088">
    <property type="entry name" value="ANK_REPEAT"/>
    <property type="match status" value="2"/>
</dbReference>
<dbReference type="PANTHER" id="PTHR24198:SF165">
    <property type="entry name" value="ANKYRIN REPEAT-CONTAINING PROTEIN-RELATED"/>
    <property type="match status" value="1"/>
</dbReference>
<feature type="repeat" description="ANK" evidence="3">
    <location>
        <begin position="326"/>
        <end position="347"/>
    </location>
</feature>
<dbReference type="InterPro" id="IPR011333">
    <property type="entry name" value="SKP1/BTB/POZ_sf"/>
</dbReference>
<feature type="domain" description="BTB" evidence="5">
    <location>
        <begin position="754"/>
        <end position="824"/>
    </location>
</feature>
<dbReference type="SUPFAM" id="SSF48403">
    <property type="entry name" value="Ankyrin repeat"/>
    <property type="match status" value="1"/>
</dbReference>
<keyword evidence="1" id="KW-0677">Repeat</keyword>
<evidence type="ECO:0000256" key="3">
    <source>
        <dbReference type="PROSITE-ProRule" id="PRU00023"/>
    </source>
</evidence>
<feature type="repeat" description="ANK" evidence="3">
    <location>
        <begin position="293"/>
        <end position="325"/>
    </location>
</feature>
<dbReference type="EMBL" id="CAADRA010005362">
    <property type="protein sequence ID" value="VFT89016.1"/>
    <property type="molecule type" value="Genomic_DNA"/>
</dbReference>
<dbReference type="SUPFAM" id="SSF54695">
    <property type="entry name" value="POZ domain"/>
    <property type="match status" value="2"/>
</dbReference>
<evidence type="ECO:0000313" key="7">
    <source>
        <dbReference type="EMBL" id="VFT89016.1"/>
    </source>
</evidence>
<dbReference type="Gene3D" id="1.25.40.20">
    <property type="entry name" value="Ankyrin repeat-containing domain"/>
    <property type="match status" value="3"/>
</dbReference>
<dbReference type="AlphaFoldDB" id="A0A485KUT1"/>
<accession>A0A485KUT1</accession>
<dbReference type="EMBL" id="VJMH01005341">
    <property type="protein sequence ID" value="KAF0697168.1"/>
    <property type="molecule type" value="Genomic_DNA"/>
</dbReference>
<gene>
    <name evidence="7" type="primary">Aste57867_12162</name>
    <name evidence="6" type="ORF">As57867_012117</name>
    <name evidence="7" type="ORF">ASTE57867_12162</name>
</gene>
<dbReference type="PROSITE" id="PS50297">
    <property type="entry name" value="ANK_REP_REGION"/>
    <property type="match status" value="2"/>
</dbReference>
<dbReference type="OrthoDB" id="20872at2759"/>
<reference evidence="6" key="2">
    <citation type="submission" date="2019-06" db="EMBL/GenBank/DDBJ databases">
        <title>Genomics analysis of Aphanomyces spp. identifies a new class of oomycete effector associated with host adaptation.</title>
        <authorList>
            <person name="Gaulin E."/>
        </authorList>
    </citation>
    <scope>NUCLEOTIDE SEQUENCE</scope>
    <source>
        <strain evidence="6">CBS 578.67</strain>
    </source>
</reference>
<evidence type="ECO:0000313" key="8">
    <source>
        <dbReference type="Proteomes" id="UP000332933"/>
    </source>
</evidence>
<dbReference type="Pfam" id="PF13637">
    <property type="entry name" value="Ank_4"/>
    <property type="match status" value="1"/>
</dbReference>
<keyword evidence="8" id="KW-1185">Reference proteome</keyword>
<evidence type="ECO:0000313" key="6">
    <source>
        <dbReference type="EMBL" id="KAF0697168.1"/>
    </source>
</evidence>
<dbReference type="InterPro" id="IPR000210">
    <property type="entry name" value="BTB/POZ_dom"/>
</dbReference>
<dbReference type="Gene3D" id="3.30.710.10">
    <property type="entry name" value="Potassium Channel Kv1.1, Chain A"/>
    <property type="match status" value="2"/>
</dbReference>